<keyword evidence="1" id="KW-0106">Calcium</keyword>
<name>A0A914SC68_PAREQ</name>
<dbReference type="GO" id="GO:0000159">
    <property type="term" value="C:protein phosphatase type 2A complex"/>
    <property type="evidence" value="ECO:0007669"/>
    <property type="project" value="TreeGrafter"/>
</dbReference>
<dbReference type="WBParaSite" id="PEQ_0001168601-mRNA-1">
    <property type="protein sequence ID" value="PEQ_0001168601-mRNA-1"/>
    <property type="gene ID" value="PEQ_0001168601"/>
</dbReference>
<evidence type="ECO:0000259" key="2">
    <source>
        <dbReference type="PROSITE" id="PS50222"/>
    </source>
</evidence>
<dbReference type="PANTHER" id="PTHR14095">
    <property type="entry name" value="PHOSPHATASE 2A REGULATORY SUBUNIT-RELATED"/>
    <property type="match status" value="1"/>
</dbReference>
<dbReference type="InterPro" id="IPR002048">
    <property type="entry name" value="EF_hand_dom"/>
</dbReference>
<dbReference type="PROSITE" id="PS50222">
    <property type="entry name" value="EF_HAND_2"/>
    <property type="match status" value="1"/>
</dbReference>
<organism evidence="3 4">
    <name type="scientific">Parascaris equorum</name>
    <name type="common">Equine roundworm</name>
    <dbReference type="NCBI Taxonomy" id="6256"/>
    <lineage>
        <taxon>Eukaryota</taxon>
        <taxon>Metazoa</taxon>
        <taxon>Ecdysozoa</taxon>
        <taxon>Nematoda</taxon>
        <taxon>Chromadorea</taxon>
        <taxon>Rhabditida</taxon>
        <taxon>Spirurina</taxon>
        <taxon>Ascaridomorpha</taxon>
        <taxon>Ascaridoidea</taxon>
        <taxon>Ascarididae</taxon>
        <taxon>Parascaris</taxon>
    </lineage>
</organism>
<feature type="domain" description="EF-hand" evidence="2">
    <location>
        <begin position="99"/>
        <end position="129"/>
    </location>
</feature>
<dbReference type="PROSITE" id="PS00018">
    <property type="entry name" value="EF_HAND_1"/>
    <property type="match status" value="1"/>
</dbReference>
<dbReference type="InterPro" id="IPR018247">
    <property type="entry name" value="EF_Hand_1_Ca_BS"/>
</dbReference>
<dbReference type="AlphaFoldDB" id="A0A914SC68"/>
<dbReference type="SUPFAM" id="SSF47473">
    <property type="entry name" value="EF-hand"/>
    <property type="match status" value="1"/>
</dbReference>
<keyword evidence="3" id="KW-1185">Reference proteome</keyword>
<protein>
    <submittedName>
        <fullName evidence="4">EF-hand domain-containing protein</fullName>
    </submittedName>
</protein>
<evidence type="ECO:0000313" key="3">
    <source>
        <dbReference type="Proteomes" id="UP000887564"/>
    </source>
</evidence>
<reference evidence="4" key="1">
    <citation type="submission" date="2022-11" db="UniProtKB">
        <authorList>
            <consortium name="WormBaseParasite"/>
        </authorList>
    </citation>
    <scope>IDENTIFICATION</scope>
</reference>
<evidence type="ECO:0000256" key="1">
    <source>
        <dbReference type="ARBA" id="ARBA00022837"/>
    </source>
</evidence>
<sequence>MNDHCDFRDKVQHSIPPRVIDRIFSGAVTRSPGGRRVREALETIAYTDFVAFLLAEEDKKHPTRASLTKEGQCGSQFYADSNIHCSVIVNKGVDWTFSIEYWFRVLDLDGDGFLSLYEMEYFYNGVKSKMDQHNIDSMRFDDVVCNIYSLQQRKELRDCMTLSAVGNKIFDVCSRLDA</sequence>
<evidence type="ECO:0000313" key="4">
    <source>
        <dbReference type="WBParaSite" id="PEQ_0001168601-mRNA-1"/>
    </source>
</evidence>
<dbReference type="GO" id="GO:0005509">
    <property type="term" value="F:calcium ion binding"/>
    <property type="evidence" value="ECO:0007669"/>
    <property type="project" value="InterPro"/>
</dbReference>
<proteinExistence type="predicted"/>
<dbReference type="Proteomes" id="UP000887564">
    <property type="component" value="Unplaced"/>
</dbReference>
<dbReference type="Gene3D" id="1.10.238.10">
    <property type="entry name" value="EF-hand"/>
    <property type="match status" value="1"/>
</dbReference>
<dbReference type="PANTHER" id="PTHR14095:SF0">
    <property type="entry name" value="MIP22305P"/>
    <property type="match status" value="1"/>
</dbReference>
<dbReference type="InterPro" id="IPR011992">
    <property type="entry name" value="EF-hand-dom_pair"/>
</dbReference>
<dbReference type="GO" id="GO:0019888">
    <property type="term" value="F:protein phosphatase regulator activity"/>
    <property type="evidence" value="ECO:0007669"/>
    <property type="project" value="TreeGrafter"/>
</dbReference>
<accession>A0A914SC68</accession>